<evidence type="ECO:0000256" key="1">
    <source>
        <dbReference type="ARBA" id="ARBA00023015"/>
    </source>
</evidence>
<dbReference type="PANTHER" id="PTHR42756">
    <property type="entry name" value="TRANSCRIPTIONAL REGULATOR, MARR"/>
    <property type="match status" value="1"/>
</dbReference>
<organism evidence="5 6">
    <name type="scientific">Xenorhabdus beddingii</name>
    <dbReference type="NCBI Taxonomy" id="40578"/>
    <lineage>
        <taxon>Bacteria</taxon>
        <taxon>Pseudomonadati</taxon>
        <taxon>Pseudomonadota</taxon>
        <taxon>Gammaproteobacteria</taxon>
        <taxon>Enterobacterales</taxon>
        <taxon>Morganellaceae</taxon>
        <taxon>Xenorhabdus</taxon>
    </lineage>
</organism>
<sequence>MKNDNELNEIHSGMTTGKQIIHEPTMTPFERALGKLQCVLVARRTMTNPEGVSWPQYDTLYLLRQFQPMNPSVIGKKLGFTRSKISKILRSLKDKELIEQEFGENDKRELATKLSQKGLMFLHNAELSRHNMADIVASNMSNGEIAIFTELCNRAADLLYEQTLSDHKD</sequence>
<dbReference type="RefSeq" id="WP_244182370.1">
    <property type="nucleotide sequence ID" value="NZ_CAWNHF010000001.1"/>
</dbReference>
<evidence type="ECO:0000313" key="6">
    <source>
        <dbReference type="Proteomes" id="UP000194204"/>
    </source>
</evidence>
<dbReference type="InterPro" id="IPR000835">
    <property type="entry name" value="HTH_MarR-typ"/>
</dbReference>
<dbReference type="STRING" id="40578.Xbed_00044"/>
<dbReference type="Proteomes" id="UP000194204">
    <property type="component" value="Unassembled WGS sequence"/>
</dbReference>
<dbReference type="EMBL" id="MUBK01000001">
    <property type="protein sequence ID" value="OTA21797.1"/>
    <property type="molecule type" value="Genomic_DNA"/>
</dbReference>
<reference evidence="5 6" key="1">
    <citation type="submission" date="2017-01" db="EMBL/GenBank/DDBJ databases">
        <title>Deconstructing symbiosis and pathogenesis requirements using a combined genomic-metabolomic approach.</title>
        <authorList>
            <person name="Tobias N.J."/>
            <person name="Wolff H."/>
            <person name="Djahanschiri B."/>
            <person name="Ebersberger I."/>
            <person name="Bode H.B."/>
        </authorList>
    </citation>
    <scope>NUCLEOTIDE SEQUENCE [LARGE SCALE GENOMIC DNA]</scope>
    <source>
        <strain evidence="5 6">DSM 4764</strain>
    </source>
</reference>
<dbReference type="SMART" id="SM00347">
    <property type="entry name" value="HTH_MARR"/>
    <property type="match status" value="1"/>
</dbReference>
<name>A0A1Y2SRN5_9GAMM</name>
<dbReference type="PANTHER" id="PTHR42756:SF1">
    <property type="entry name" value="TRANSCRIPTIONAL REPRESSOR OF EMRAB OPERON"/>
    <property type="match status" value="1"/>
</dbReference>
<dbReference type="PROSITE" id="PS50995">
    <property type="entry name" value="HTH_MARR_2"/>
    <property type="match status" value="1"/>
</dbReference>
<evidence type="ECO:0000313" key="5">
    <source>
        <dbReference type="EMBL" id="OTA21797.1"/>
    </source>
</evidence>
<keyword evidence="2" id="KW-0238">DNA-binding</keyword>
<feature type="domain" description="HTH marR-type" evidence="4">
    <location>
        <begin position="26"/>
        <end position="157"/>
    </location>
</feature>
<dbReference type="Pfam" id="PF01047">
    <property type="entry name" value="MarR"/>
    <property type="match status" value="1"/>
</dbReference>
<comment type="caution">
    <text evidence="5">The sequence shown here is derived from an EMBL/GenBank/DDBJ whole genome shotgun (WGS) entry which is preliminary data.</text>
</comment>
<protein>
    <submittedName>
        <fullName evidence="5">MarR family transcriptional regulator</fullName>
    </submittedName>
</protein>
<keyword evidence="6" id="KW-1185">Reference proteome</keyword>
<gene>
    <name evidence="5" type="ORF">Xbed_00044</name>
</gene>
<dbReference type="GO" id="GO:0003700">
    <property type="term" value="F:DNA-binding transcription factor activity"/>
    <property type="evidence" value="ECO:0007669"/>
    <property type="project" value="InterPro"/>
</dbReference>
<accession>A0A1Y2SRN5</accession>
<dbReference type="InterPro" id="IPR036390">
    <property type="entry name" value="WH_DNA-bd_sf"/>
</dbReference>
<proteinExistence type="predicted"/>
<dbReference type="SUPFAM" id="SSF46785">
    <property type="entry name" value="Winged helix' DNA-binding domain"/>
    <property type="match status" value="1"/>
</dbReference>
<evidence type="ECO:0000256" key="2">
    <source>
        <dbReference type="ARBA" id="ARBA00023125"/>
    </source>
</evidence>
<dbReference type="InterPro" id="IPR036388">
    <property type="entry name" value="WH-like_DNA-bd_sf"/>
</dbReference>
<evidence type="ECO:0000256" key="3">
    <source>
        <dbReference type="ARBA" id="ARBA00023163"/>
    </source>
</evidence>
<dbReference type="PRINTS" id="PR00598">
    <property type="entry name" value="HTHMARR"/>
</dbReference>
<evidence type="ECO:0000259" key="4">
    <source>
        <dbReference type="PROSITE" id="PS50995"/>
    </source>
</evidence>
<keyword evidence="3" id="KW-0804">Transcription</keyword>
<keyword evidence="1" id="KW-0805">Transcription regulation</keyword>
<dbReference type="AlphaFoldDB" id="A0A1Y2SRN5"/>
<dbReference type="GO" id="GO:0003677">
    <property type="term" value="F:DNA binding"/>
    <property type="evidence" value="ECO:0007669"/>
    <property type="project" value="UniProtKB-KW"/>
</dbReference>
<dbReference type="Gene3D" id="1.10.10.10">
    <property type="entry name" value="Winged helix-like DNA-binding domain superfamily/Winged helix DNA-binding domain"/>
    <property type="match status" value="1"/>
</dbReference>